<dbReference type="RefSeq" id="WP_081507356.1">
    <property type="nucleotide sequence ID" value="NZ_CP020474.1"/>
</dbReference>
<accession>A0A1V0RPZ8</accession>
<organism evidence="1 2">
    <name type="scientific">Roseovarius mucosus</name>
    <dbReference type="NCBI Taxonomy" id="215743"/>
    <lineage>
        <taxon>Bacteria</taxon>
        <taxon>Pseudomonadati</taxon>
        <taxon>Pseudomonadota</taxon>
        <taxon>Alphaproteobacteria</taxon>
        <taxon>Rhodobacterales</taxon>
        <taxon>Roseobacteraceae</taxon>
        <taxon>Roseovarius</taxon>
    </lineage>
</organism>
<evidence type="ECO:0000313" key="1">
    <source>
        <dbReference type="EMBL" id="ARE83715.1"/>
    </source>
</evidence>
<protein>
    <submittedName>
        <fullName evidence="1">N-formylglutamate amidohydrolase</fullName>
    </submittedName>
</protein>
<dbReference type="AlphaFoldDB" id="A0A1V0RPZ8"/>
<gene>
    <name evidence="1" type="ORF">ROSMUCSMR3_02244</name>
</gene>
<dbReference type="Gene3D" id="3.40.630.40">
    <property type="entry name" value="Zn-dependent exopeptidases"/>
    <property type="match status" value="1"/>
</dbReference>
<dbReference type="PIRSF" id="PIRSF029730">
    <property type="entry name" value="UCP029730"/>
    <property type="match status" value="1"/>
</dbReference>
<dbReference type="SUPFAM" id="SSF53187">
    <property type="entry name" value="Zn-dependent exopeptidases"/>
    <property type="match status" value="1"/>
</dbReference>
<dbReference type="InterPro" id="IPR011227">
    <property type="entry name" value="UCP029730"/>
</dbReference>
<proteinExistence type="predicted"/>
<keyword evidence="1" id="KW-0378">Hydrolase</keyword>
<dbReference type="GO" id="GO:0016787">
    <property type="term" value="F:hydrolase activity"/>
    <property type="evidence" value="ECO:0007669"/>
    <property type="project" value="UniProtKB-KW"/>
</dbReference>
<sequence>MTRNLNWDDSDVVEVIGAQANGPVLILCEHASNVIPAQYGGLGLSAEARSSHAAWDPGARAVAVQLAEALCSPMVAATVSRLVYDCNRPPEATSAMPDRSEVIEVPGNRGLSAAERAQRVAQVYTPFCSAVRQVICARKTAGLATALVTIHSFSPVWFGAQRDCEIGILHDSDTRLADAMLAEAHRLPHRVIRRNDPYGPEDGVTHSLQLHGLAHDLPNVMIEIRNDLLQGAESQTRLANEVLTLLRPALNVLGETVKGGAHA</sequence>
<evidence type="ECO:0000313" key="2">
    <source>
        <dbReference type="Proteomes" id="UP000192273"/>
    </source>
</evidence>
<dbReference type="InterPro" id="IPR007709">
    <property type="entry name" value="N-FG_amidohydro"/>
</dbReference>
<dbReference type="Pfam" id="PF05013">
    <property type="entry name" value="FGase"/>
    <property type="match status" value="1"/>
</dbReference>
<dbReference type="Proteomes" id="UP000192273">
    <property type="component" value="Chromosome"/>
</dbReference>
<dbReference type="OrthoDB" id="9815326at2"/>
<keyword evidence="2" id="KW-1185">Reference proteome</keyword>
<reference evidence="1 2" key="1">
    <citation type="submission" date="2017-03" db="EMBL/GenBank/DDBJ databases">
        <title>Genome Sequence of Roseovarius mucosus strain SMR3 Isolated from a culture of the Diatom Skeletonema marinoi.</title>
        <authorList>
            <person name="Topel M."/>
            <person name="Pinder M."/>
            <person name="Johansson O.N."/>
            <person name="Kourtchenko O."/>
            <person name="Godhe A."/>
            <person name="Clarke A.K."/>
        </authorList>
    </citation>
    <scope>NUCLEOTIDE SEQUENCE [LARGE SCALE GENOMIC DNA]</scope>
    <source>
        <strain evidence="1 2">SMR3</strain>
    </source>
</reference>
<dbReference type="EMBL" id="CP020474">
    <property type="protein sequence ID" value="ARE83715.1"/>
    <property type="molecule type" value="Genomic_DNA"/>
</dbReference>
<name>A0A1V0RPZ8_9RHOB</name>
<dbReference type="KEGG" id="rmm:ROSMUCSMR3_02244"/>